<dbReference type="OrthoDB" id="431311at2759"/>
<organism evidence="2">
    <name type="scientific">Cladocopium goreaui</name>
    <dbReference type="NCBI Taxonomy" id="2562237"/>
    <lineage>
        <taxon>Eukaryota</taxon>
        <taxon>Sar</taxon>
        <taxon>Alveolata</taxon>
        <taxon>Dinophyceae</taxon>
        <taxon>Suessiales</taxon>
        <taxon>Symbiodiniaceae</taxon>
        <taxon>Cladocopium</taxon>
    </lineage>
</organism>
<accession>A0A9P1G316</accession>
<gene>
    <name evidence="2" type="ORF">C1SCF055_LOCUS24498</name>
</gene>
<dbReference type="Proteomes" id="UP001152797">
    <property type="component" value="Unassembled WGS sequence"/>
</dbReference>
<dbReference type="EMBL" id="CAMXCT010002443">
    <property type="protein sequence ID" value="CAI3998178.1"/>
    <property type="molecule type" value="Genomic_DNA"/>
</dbReference>
<keyword evidence="4" id="KW-1185">Reference proteome</keyword>
<feature type="non-terminal residue" evidence="2">
    <location>
        <position position="1"/>
    </location>
</feature>
<dbReference type="EMBL" id="CAMXCT020002443">
    <property type="protein sequence ID" value="CAL1151553.1"/>
    <property type="molecule type" value="Genomic_DNA"/>
</dbReference>
<reference evidence="3" key="2">
    <citation type="submission" date="2024-04" db="EMBL/GenBank/DDBJ databases">
        <authorList>
            <person name="Chen Y."/>
            <person name="Shah S."/>
            <person name="Dougan E. K."/>
            <person name="Thang M."/>
            <person name="Chan C."/>
        </authorList>
    </citation>
    <scope>NUCLEOTIDE SEQUENCE [LARGE SCALE GENOMIC DNA]</scope>
</reference>
<sequence length="61" mass="7176">VSSAEVRPEVLQAQKEMAELRCQLEAARGEAERLHWDLLEARKLKSQEERELIEFKALREK</sequence>
<evidence type="ECO:0000256" key="1">
    <source>
        <dbReference type="SAM" id="Coils"/>
    </source>
</evidence>
<reference evidence="2" key="1">
    <citation type="submission" date="2022-10" db="EMBL/GenBank/DDBJ databases">
        <authorList>
            <person name="Chen Y."/>
            <person name="Dougan E. K."/>
            <person name="Chan C."/>
            <person name="Rhodes N."/>
            <person name="Thang M."/>
        </authorList>
    </citation>
    <scope>NUCLEOTIDE SEQUENCE</scope>
</reference>
<dbReference type="EMBL" id="CAMXCT030002443">
    <property type="protein sequence ID" value="CAL4785490.1"/>
    <property type="molecule type" value="Genomic_DNA"/>
</dbReference>
<dbReference type="AlphaFoldDB" id="A0A9P1G316"/>
<comment type="caution">
    <text evidence="2">The sequence shown here is derived from an EMBL/GenBank/DDBJ whole genome shotgun (WGS) entry which is preliminary data.</text>
</comment>
<proteinExistence type="predicted"/>
<feature type="non-terminal residue" evidence="2">
    <location>
        <position position="61"/>
    </location>
</feature>
<evidence type="ECO:0000313" key="2">
    <source>
        <dbReference type="EMBL" id="CAI3998178.1"/>
    </source>
</evidence>
<evidence type="ECO:0000313" key="3">
    <source>
        <dbReference type="EMBL" id="CAL1151553.1"/>
    </source>
</evidence>
<feature type="coiled-coil region" evidence="1">
    <location>
        <begin position="10"/>
        <end position="37"/>
    </location>
</feature>
<evidence type="ECO:0000313" key="4">
    <source>
        <dbReference type="Proteomes" id="UP001152797"/>
    </source>
</evidence>
<keyword evidence="1" id="KW-0175">Coiled coil</keyword>
<protein>
    <submittedName>
        <fullName evidence="2">Uncharacterized protein</fullName>
    </submittedName>
</protein>
<name>A0A9P1G316_9DINO</name>